<protein>
    <submittedName>
        <fullName evidence="1">Uncharacterized protein</fullName>
    </submittedName>
</protein>
<comment type="caution">
    <text evidence="1">The sequence shown here is derived from an EMBL/GenBank/DDBJ whole genome shotgun (WGS) entry which is preliminary data.</text>
</comment>
<dbReference type="RefSeq" id="WP_154358416.1">
    <property type="nucleotide sequence ID" value="NZ_WKJL01000010.1"/>
</dbReference>
<keyword evidence="2" id="KW-1185">Reference proteome</keyword>
<sequence length="133" mass="14855">MPRRCSMMRAFVCSMLGHRPAPSRYRLTAGGAARAWECCPRCQQHHRPDVQTTLLVRTVDHGCLIPAGYGVAWVDWRTGDAVMMPIPLNLAAAGAHRAWYWVKVPRALIMDTRQAYAKGIRDGQRQQRAGGGK</sequence>
<accession>A0A844D694</accession>
<evidence type="ECO:0000313" key="1">
    <source>
        <dbReference type="EMBL" id="MRW85375.1"/>
    </source>
</evidence>
<proteinExistence type="predicted"/>
<gene>
    <name evidence="1" type="ORF">GJ698_14915</name>
</gene>
<organism evidence="1 2">
    <name type="scientific">Duganella aquatilis</name>
    <dbReference type="NCBI Taxonomy" id="2666082"/>
    <lineage>
        <taxon>Bacteria</taxon>
        <taxon>Pseudomonadati</taxon>
        <taxon>Pseudomonadota</taxon>
        <taxon>Betaproteobacteria</taxon>
        <taxon>Burkholderiales</taxon>
        <taxon>Oxalobacteraceae</taxon>
        <taxon>Telluria group</taxon>
        <taxon>Duganella</taxon>
    </lineage>
</organism>
<reference evidence="1 2" key="1">
    <citation type="submission" date="2019-11" db="EMBL/GenBank/DDBJ databases">
        <title>Novel species isolated from a subtropical stream in China.</title>
        <authorList>
            <person name="Lu H."/>
        </authorList>
    </citation>
    <scope>NUCLEOTIDE SEQUENCE [LARGE SCALE GENOMIC DNA]</scope>
    <source>
        <strain evidence="1 2">FT26W</strain>
    </source>
</reference>
<name>A0A844D694_9BURK</name>
<dbReference type="Proteomes" id="UP000439986">
    <property type="component" value="Unassembled WGS sequence"/>
</dbReference>
<dbReference type="EMBL" id="WKJL01000010">
    <property type="protein sequence ID" value="MRW85375.1"/>
    <property type="molecule type" value="Genomic_DNA"/>
</dbReference>
<dbReference type="AlphaFoldDB" id="A0A844D694"/>
<evidence type="ECO:0000313" key="2">
    <source>
        <dbReference type="Proteomes" id="UP000439986"/>
    </source>
</evidence>